<keyword evidence="2" id="KW-0539">Nucleus</keyword>
<dbReference type="PANTHER" id="PTHR37534">
    <property type="entry name" value="TRANSCRIPTIONAL ACTIVATOR PROTEIN UGA3"/>
    <property type="match status" value="1"/>
</dbReference>
<dbReference type="PANTHER" id="PTHR37534:SF7">
    <property type="entry name" value="TRANSCRIPTIONAL ACTIVATOR PROTEIN UGA3"/>
    <property type="match status" value="1"/>
</dbReference>
<dbReference type="Proteomes" id="UP000253153">
    <property type="component" value="Unassembled WGS sequence"/>
</dbReference>
<comment type="subcellular location">
    <subcellularLocation>
        <location evidence="1">Nucleus</location>
    </subcellularLocation>
</comment>
<evidence type="ECO:0000256" key="1">
    <source>
        <dbReference type="ARBA" id="ARBA00004123"/>
    </source>
</evidence>
<gene>
    <name evidence="3" type="ORF">FIESC28_04398</name>
</gene>
<accession>A0A366RZU5</accession>
<dbReference type="GO" id="GO:0000976">
    <property type="term" value="F:transcription cis-regulatory region binding"/>
    <property type="evidence" value="ECO:0007669"/>
    <property type="project" value="TreeGrafter"/>
</dbReference>
<dbReference type="Pfam" id="PF11951">
    <property type="entry name" value="Fungal_trans_2"/>
    <property type="match status" value="1"/>
</dbReference>
<dbReference type="EMBL" id="QKXC01000085">
    <property type="protein sequence ID" value="RBR22603.1"/>
    <property type="molecule type" value="Genomic_DNA"/>
</dbReference>
<dbReference type="OrthoDB" id="3597252at2759"/>
<proteinExistence type="predicted"/>
<dbReference type="GeneID" id="41993841"/>
<dbReference type="InterPro" id="IPR021858">
    <property type="entry name" value="Fun_TF"/>
</dbReference>
<reference evidence="3 4" key="1">
    <citation type="submission" date="2018-06" db="EMBL/GenBank/DDBJ databases">
        <title>Fusarium incarnatum-equiseti species complex species 28.</title>
        <authorList>
            <person name="Gardiner D.M."/>
        </authorList>
    </citation>
    <scope>NUCLEOTIDE SEQUENCE [LARGE SCALE GENOMIC DNA]</scope>
    <source>
        <strain evidence="3 4">FIESC_28</strain>
    </source>
</reference>
<evidence type="ECO:0000256" key="2">
    <source>
        <dbReference type="ARBA" id="ARBA00023242"/>
    </source>
</evidence>
<dbReference type="GO" id="GO:0003700">
    <property type="term" value="F:DNA-binding transcription factor activity"/>
    <property type="evidence" value="ECO:0007669"/>
    <property type="project" value="TreeGrafter"/>
</dbReference>
<dbReference type="RefSeq" id="XP_031017382.1">
    <property type="nucleotide sequence ID" value="XM_031158545.1"/>
</dbReference>
<evidence type="ECO:0000313" key="3">
    <source>
        <dbReference type="EMBL" id="RBR22603.1"/>
    </source>
</evidence>
<name>A0A366RZU5_9HYPO</name>
<dbReference type="GO" id="GO:0045944">
    <property type="term" value="P:positive regulation of transcription by RNA polymerase II"/>
    <property type="evidence" value="ECO:0007669"/>
    <property type="project" value="TreeGrafter"/>
</dbReference>
<sequence length="729" mass="83142">MESSPESTRPLKRVKYEQHDDAIPLSIHGPDISVPESINGLNGSLVTDDSFFDNPWPSTSGLSSPSQVLFNLPEDFNNNTTSWTHTSTAPQPATLNLHTVSTPQPELQRQTQLLPRLLPATSEDTSDTSPVENVESQVATRNDTVLFVVSPFTNEDRLTVTAVPRFSRPKNGQVNGYVKFNWPTKHEPTQAIQPSPPARVQTDDGVVDISSQVSRSRSDRRDSGVVFIPIPVTTVAQMQMHSTRMASHNVEIIWPEGTQPPITMTNPTPSPHEVFSRAPRKVPTLFGFYIYMDYLDRRIWEFYINNWCPGRSVLDDTNSWLKDLAPMCSNRGILHAMQALAGVYIYDYLPDERVRQRINQRYVESNQYFIELLNDPESRMPGKGQEVITMAILLSMHDVILTERRLKKPNKARWLEGFKQGEYFLQQTDPGKRFWKEPKSAVYDPLRISQSIIVGRAVILAQPMMALSNPETMDPQAESHRFNWLLYGTERDLFEIHGGCGFSKKLLHTMSQVTYCAARLWQEPETAIVPVTARYLSMTLTTMRQWTREGEAWEECQRHPQTINWVRKTADDFVISSKNDMTNVTAEAWRIAAIIYYQCRLLRLPRTHPDVLANMNDLAKCINIMPTSGTHFTAQAPLLPVFFLGMLATDPAHREISRGWFDQVVNTPVRSSVPPLYAALKRIWKIIDTDATLQCELISLPDSLGQRVPWWEYLVERVEEQEDETLCLT</sequence>
<dbReference type="GO" id="GO:0005634">
    <property type="term" value="C:nucleus"/>
    <property type="evidence" value="ECO:0007669"/>
    <property type="project" value="UniProtKB-SubCell"/>
</dbReference>
<organism evidence="3 4">
    <name type="scientific">Fusarium coffeatum</name>
    <dbReference type="NCBI Taxonomy" id="231269"/>
    <lineage>
        <taxon>Eukaryota</taxon>
        <taxon>Fungi</taxon>
        <taxon>Dikarya</taxon>
        <taxon>Ascomycota</taxon>
        <taxon>Pezizomycotina</taxon>
        <taxon>Sordariomycetes</taxon>
        <taxon>Hypocreomycetidae</taxon>
        <taxon>Hypocreales</taxon>
        <taxon>Nectriaceae</taxon>
        <taxon>Fusarium</taxon>
        <taxon>Fusarium incarnatum-equiseti species complex</taxon>
    </lineage>
</organism>
<keyword evidence="4" id="KW-1185">Reference proteome</keyword>
<evidence type="ECO:0008006" key="5">
    <source>
        <dbReference type="Google" id="ProtNLM"/>
    </source>
</evidence>
<protein>
    <recommendedName>
        <fullName evidence="5">Transcription factor domain-containing protein</fullName>
    </recommendedName>
</protein>
<comment type="caution">
    <text evidence="3">The sequence shown here is derived from an EMBL/GenBank/DDBJ whole genome shotgun (WGS) entry which is preliminary data.</text>
</comment>
<dbReference type="AlphaFoldDB" id="A0A366RZU5"/>
<evidence type="ECO:0000313" key="4">
    <source>
        <dbReference type="Proteomes" id="UP000253153"/>
    </source>
</evidence>